<comment type="similarity">
    <text evidence="3">Belongs to the SOWAH family.</text>
</comment>
<evidence type="ECO:0000313" key="6">
    <source>
        <dbReference type="EMBL" id="KAG5839211.1"/>
    </source>
</evidence>
<evidence type="ECO:0000313" key="7">
    <source>
        <dbReference type="Proteomes" id="UP001044222"/>
    </source>
</evidence>
<evidence type="ECO:0000256" key="1">
    <source>
        <dbReference type="ARBA" id="ARBA00022737"/>
    </source>
</evidence>
<feature type="repeat" description="ANK" evidence="4">
    <location>
        <begin position="221"/>
        <end position="252"/>
    </location>
</feature>
<evidence type="ECO:0000256" key="5">
    <source>
        <dbReference type="SAM" id="MobiDB-lite"/>
    </source>
</evidence>
<dbReference type="AlphaFoldDB" id="A0A9D3LZI3"/>
<dbReference type="SMART" id="SM00248">
    <property type="entry name" value="ANK"/>
    <property type="match status" value="1"/>
</dbReference>
<comment type="caution">
    <text evidence="6">The sequence shown here is derived from an EMBL/GenBank/DDBJ whole genome shotgun (WGS) entry which is preliminary data.</text>
</comment>
<feature type="compositionally biased region" description="Low complexity" evidence="5">
    <location>
        <begin position="119"/>
        <end position="133"/>
    </location>
</feature>
<dbReference type="Pfam" id="PF00023">
    <property type="entry name" value="Ank"/>
    <property type="match status" value="1"/>
</dbReference>
<dbReference type="Proteomes" id="UP001044222">
    <property type="component" value="Chromosome 11"/>
</dbReference>
<dbReference type="InterPro" id="IPR036770">
    <property type="entry name" value="Ankyrin_rpt-contain_sf"/>
</dbReference>
<dbReference type="Gene3D" id="1.25.40.20">
    <property type="entry name" value="Ankyrin repeat-containing domain"/>
    <property type="match status" value="1"/>
</dbReference>
<sequence length="252" mass="26109">MSICKDFYVMEIQGDAPYPSPLSRDTPVPGGLRESPPAPTAAETGCPAQASRPANAPHSPGAGRRASRGGGGGGGERRDEEDERGGLVPAVVITQADEGRRAAANQPGGDGDTVQPEGAASANASSSSSSRANGGDPARCDLQSLRSDSISLSSEPANSGKSDGEQDCQEDDVRSVTTSSVTSLFQRLQLDPLEREWLRLAAVGDAAALRQLLSQDPTLASKKTALHWAAKQGRVEMAEMMARAGVDVNVKS</sequence>
<reference evidence="6" key="1">
    <citation type="submission" date="2021-01" db="EMBL/GenBank/DDBJ databases">
        <title>A chromosome-scale assembly of European eel, Anguilla anguilla.</title>
        <authorList>
            <person name="Henkel C."/>
            <person name="Jong-Raadsen S.A."/>
            <person name="Dufour S."/>
            <person name="Weltzien F.-A."/>
            <person name="Palstra A.P."/>
            <person name="Pelster B."/>
            <person name="Spaink H.P."/>
            <person name="Van Den Thillart G.E."/>
            <person name="Jansen H."/>
            <person name="Zahm M."/>
            <person name="Klopp C."/>
            <person name="Cedric C."/>
            <person name="Louis A."/>
            <person name="Berthelot C."/>
            <person name="Parey E."/>
            <person name="Roest Crollius H."/>
            <person name="Montfort J."/>
            <person name="Robinson-Rechavi M."/>
            <person name="Bucao C."/>
            <person name="Bouchez O."/>
            <person name="Gislard M."/>
            <person name="Lluch J."/>
            <person name="Milhes M."/>
            <person name="Lampietro C."/>
            <person name="Lopez Roques C."/>
            <person name="Donnadieu C."/>
            <person name="Braasch I."/>
            <person name="Desvignes T."/>
            <person name="Postlethwait J."/>
            <person name="Bobe J."/>
            <person name="Guiguen Y."/>
            <person name="Dirks R."/>
        </authorList>
    </citation>
    <scope>NUCLEOTIDE SEQUENCE</scope>
    <source>
        <strain evidence="6">Tag_6206</strain>
        <tissue evidence="6">Liver</tissue>
    </source>
</reference>
<dbReference type="EMBL" id="JAFIRN010000011">
    <property type="protein sequence ID" value="KAG5839211.1"/>
    <property type="molecule type" value="Genomic_DNA"/>
</dbReference>
<organism evidence="6 7">
    <name type="scientific">Anguilla anguilla</name>
    <name type="common">European freshwater eel</name>
    <name type="synonym">Muraena anguilla</name>
    <dbReference type="NCBI Taxonomy" id="7936"/>
    <lineage>
        <taxon>Eukaryota</taxon>
        <taxon>Metazoa</taxon>
        <taxon>Chordata</taxon>
        <taxon>Craniata</taxon>
        <taxon>Vertebrata</taxon>
        <taxon>Euteleostomi</taxon>
        <taxon>Actinopterygii</taxon>
        <taxon>Neopterygii</taxon>
        <taxon>Teleostei</taxon>
        <taxon>Anguilliformes</taxon>
        <taxon>Anguillidae</taxon>
        <taxon>Anguilla</taxon>
    </lineage>
</organism>
<dbReference type="PANTHER" id="PTHR14491">
    <property type="entry name" value="SOSONDOWAH, ISOFORM G"/>
    <property type="match status" value="1"/>
</dbReference>
<dbReference type="SUPFAM" id="SSF48403">
    <property type="entry name" value="Ankyrin repeat"/>
    <property type="match status" value="1"/>
</dbReference>
<name>A0A9D3LZI3_ANGAN</name>
<keyword evidence="7" id="KW-1185">Reference proteome</keyword>
<dbReference type="PROSITE" id="PS50297">
    <property type="entry name" value="ANK_REP_REGION"/>
    <property type="match status" value="1"/>
</dbReference>
<gene>
    <name evidence="6" type="ORF">ANANG_G00202600</name>
</gene>
<protein>
    <submittedName>
        <fullName evidence="6">Uncharacterized protein</fullName>
    </submittedName>
</protein>
<dbReference type="PANTHER" id="PTHR14491:SF9">
    <property type="entry name" value="ANKYRIN REPEAT DOMAIN-CONTAINING PROTEIN SOWAHB-LIKE"/>
    <property type="match status" value="1"/>
</dbReference>
<dbReference type="InterPro" id="IPR002110">
    <property type="entry name" value="Ankyrin_rpt"/>
</dbReference>
<feature type="region of interest" description="Disordered" evidence="5">
    <location>
        <begin position="13"/>
        <end position="175"/>
    </location>
</feature>
<dbReference type="PROSITE" id="PS50088">
    <property type="entry name" value="ANK_REPEAT"/>
    <property type="match status" value="1"/>
</dbReference>
<feature type="non-terminal residue" evidence="6">
    <location>
        <position position="1"/>
    </location>
</feature>
<evidence type="ECO:0000256" key="2">
    <source>
        <dbReference type="ARBA" id="ARBA00023043"/>
    </source>
</evidence>
<evidence type="ECO:0000256" key="4">
    <source>
        <dbReference type="PROSITE-ProRule" id="PRU00023"/>
    </source>
</evidence>
<keyword evidence="2 4" id="KW-0040">ANK repeat</keyword>
<keyword evidence="1" id="KW-0677">Repeat</keyword>
<evidence type="ECO:0000256" key="3">
    <source>
        <dbReference type="ARBA" id="ARBA00038122"/>
    </source>
</evidence>
<proteinExistence type="inferred from homology"/>
<accession>A0A9D3LZI3</accession>
<feature type="compositionally biased region" description="Low complexity" evidence="5">
    <location>
        <begin position="142"/>
        <end position="154"/>
    </location>
</feature>